<dbReference type="AlphaFoldDB" id="A0AAW2VPI6"/>
<dbReference type="Gene3D" id="3.60.10.10">
    <property type="entry name" value="Endonuclease/exonuclease/phosphatase"/>
    <property type="match status" value="1"/>
</dbReference>
<dbReference type="SUPFAM" id="SSF56219">
    <property type="entry name" value="DNase I-like"/>
    <property type="match status" value="1"/>
</dbReference>
<reference evidence="1" key="1">
    <citation type="submission" date="2020-06" db="EMBL/GenBank/DDBJ databases">
        <authorList>
            <person name="Li T."/>
            <person name="Hu X."/>
            <person name="Zhang T."/>
            <person name="Song X."/>
            <person name="Zhang H."/>
            <person name="Dai N."/>
            <person name="Sheng W."/>
            <person name="Hou X."/>
            <person name="Wei L."/>
        </authorList>
    </citation>
    <scope>NUCLEOTIDE SEQUENCE</scope>
    <source>
        <strain evidence="1">G02</strain>
        <tissue evidence="1">Leaf</tissue>
    </source>
</reference>
<evidence type="ECO:0000313" key="1">
    <source>
        <dbReference type="EMBL" id="KAL0431434.1"/>
    </source>
</evidence>
<proteinExistence type="predicted"/>
<dbReference type="InterPro" id="IPR036691">
    <property type="entry name" value="Endo/exonu/phosph_ase_sf"/>
</dbReference>
<evidence type="ECO:0008006" key="2">
    <source>
        <dbReference type="Google" id="ProtNLM"/>
    </source>
</evidence>
<reference evidence="1" key="2">
    <citation type="journal article" date="2024" name="Plant">
        <title>Genomic evolution and insights into agronomic trait innovations of Sesamum species.</title>
        <authorList>
            <person name="Miao H."/>
            <person name="Wang L."/>
            <person name="Qu L."/>
            <person name="Liu H."/>
            <person name="Sun Y."/>
            <person name="Le M."/>
            <person name="Wang Q."/>
            <person name="Wei S."/>
            <person name="Zheng Y."/>
            <person name="Lin W."/>
            <person name="Duan Y."/>
            <person name="Cao H."/>
            <person name="Xiong S."/>
            <person name="Wang X."/>
            <person name="Wei L."/>
            <person name="Li C."/>
            <person name="Ma Q."/>
            <person name="Ju M."/>
            <person name="Zhao R."/>
            <person name="Li G."/>
            <person name="Mu C."/>
            <person name="Tian Q."/>
            <person name="Mei H."/>
            <person name="Zhang T."/>
            <person name="Gao T."/>
            <person name="Zhang H."/>
        </authorList>
    </citation>
    <scope>NUCLEOTIDE SEQUENCE</scope>
    <source>
        <strain evidence="1">G02</strain>
    </source>
</reference>
<comment type="caution">
    <text evidence="1">The sequence shown here is derived from an EMBL/GenBank/DDBJ whole genome shotgun (WGS) entry which is preliminary data.</text>
</comment>
<organism evidence="1">
    <name type="scientific">Sesamum radiatum</name>
    <name type="common">Black benniseed</name>
    <dbReference type="NCBI Taxonomy" id="300843"/>
    <lineage>
        <taxon>Eukaryota</taxon>
        <taxon>Viridiplantae</taxon>
        <taxon>Streptophyta</taxon>
        <taxon>Embryophyta</taxon>
        <taxon>Tracheophyta</taxon>
        <taxon>Spermatophyta</taxon>
        <taxon>Magnoliopsida</taxon>
        <taxon>eudicotyledons</taxon>
        <taxon>Gunneridae</taxon>
        <taxon>Pentapetalae</taxon>
        <taxon>asterids</taxon>
        <taxon>lamiids</taxon>
        <taxon>Lamiales</taxon>
        <taxon>Pedaliaceae</taxon>
        <taxon>Sesamum</taxon>
    </lineage>
</organism>
<sequence>MLWHKSVEVQLQSYSQSHIDVSIRLDESEEWWRCTVVYGEPDMSKRTEFLNLLRRLHRQSGRPRLCAGDFNEILEHKEKAGGPMRAE</sequence>
<name>A0AAW2VPI6_SESRA</name>
<accession>A0AAW2VPI6</accession>
<protein>
    <recommendedName>
        <fullName evidence="2">Endonuclease/exonuclease/phosphatase domain-containing protein</fullName>
    </recommendedName>
</protein>
<gene>
    <name evidence="1" type="ORF">Sradi_0769400</name>
</gene>
<dbReference type="EMBL" id="JACGWJ010000003">
    <property type="protein sequence ID" value="KAL0431434.1"/>
    <property type="molecule type" value="Genomic_DNA"/>
</dbReference>